<evidence type="ECO:0000256" key="1">
    <source>
        <dbReference type="SAM" id="MobiDB-lite"/>
    </source>
</evidence>
<reference evidence="2" key="2">
    <citation type="journal article" date="2015" name="Data Brief">
        <title>Shoot transcriptome of the giant reed, Arundo donax.</title>
        <authorList>
            <person name="Barrero R.A."/>
            <person name="Guerrero F.D."/>
            <person name="Moolhuijzen P."/>
            <person name="Goolsby J.A."/>
            <person name="Tidwell J."/>
            <person name="Bellgard S.E."/>
            <person name="Bellgard M.I."/>
        </authorList>
    </citation>
    <scope>NUCLEOTIDE SEQUENCE</scope>
    <source>
        <tissue evidence="2">Shoot tissue taken approximately 20 cm above the soil surface</tissue>
    </source>
</reference>
<protein>
    <submittedName>
        <fullName evidence="2">Uncharacterized protein</fullName>
    </submittedName>
</protein>
<feature type="region of interest" description="Disordered" evidence="1">
    <location>
        <begin position="1"/>
        <end position="44"/>
    </location>
</feature>
<sequence length="44" mass="4776">MRRRRVGAGAAPARGGTPRVRRSWCPPRAPPGGAQRLRGGGRRR</sequence>
<dbReference type="AlphaFoldDB" id="A0A0A9DWQ1"/>
<organism evidence="2">
    <name type="scientific">Arundo donax</name>
    <name type="common">Giant reed</name>
    <name type="synonym">Donax arundinaceus</name>
    <dbReference type="NCBI Taxonomy" id="35708"/>
    <lineage>
        <taxon>Eukaryota</taxon>
        <taxon>Viridiplantae</taxon>
        <taxon>Streptophyta</taxon>
        <taxon>Embryophyta</taxon>
        <taxon>Tracheophyta</taxon>
        <taxon>Spermatophyta</taxon>
        <taxon>Magnoliopsida</taxon>
        <taxon>Liliopsida</taxon>
        <taxon>Poales</taxon>
        <taxon>Poaceae</taxon>
        <taxon>PACMAD clade</taxon>
        <taxon>Arundinoideae</taxon>
        <taxon>Arundineae</taxon>
        <taxon>Arundo</taxon>
    </lineage>
</organism>
<accession>A0A0A9DWQ1</accession>
<reference evidence="2" key="1">
    <citation type="submission" date="2014-09" db="EMBL/GenBank/DDBJ databases">
        <authorList>
            <person name="Magalhaes I.L.F."/>
            <person name="Oliveira U."/>
            <person name="Santos F.R."/>
            <person name="Vidigal T.H.D.A."/>
            <person name="Brescovit A.D."/>
            <person name="Santos A.J."/>
        </authorList>
    </citation>
    <scope>NUCLEOTIDE SEQUENCE</scope>
    <source>
        <tissue evidence="2">Shoot tissue taken approximately 20 cm above the soil surface</tissue>
    </source>
</reference>
<feature type="compositionally biased region" description="Low complexity" evidence="1">
    <location>
        <begin position="7"/>
        <end position="18"/>
    </location>
</feature>
<dbReference type="EMBL" id="GBRH01204886">
    <property type="protein sequence ID" value="JAD93009.1"/>
    <property type="molecule type" value="Transcribed_RNA"/>
</dbReference>
<evidence type="ECO:0000313" key="2">
    <source>
        <dbReference type="EMBL" id="JAD93009.1"/>
    </source>
</evidence>
<name>A0A0A9DWQ1_ARUDO</name>
<proteinExistence type="predicted"/>